<protein>
    <submittedName>
        <fullName evidence="1">Uncharacterized protein</fullName>
    </submittedName>
</protein>
<dbReference type="AlphaFoldDB" id="A0A382HP40"/>
<feature type="non-terminal residue" evidence="1">
    <location>
        <position position="204"/>
    </location>
</feature>
<accession>A0A382HP40</accession>
<organism evidence="1">
    <name type="scientific">marine metagenome</name>
    <dbReference type="NCBI Taxonomy" id="408172"/>
    <lineage>
        <taxon>unclassified sequences</taxon>
        <taxon>metagenomes</taxon>
        <taxon>ecological metagenomes</taxon>
    </lineage>
</organism>
<evidence type="ECO:0000313" key="1">
    <source>
        <dbReference type="EMBL" id="SVB89040.1"/>
    </source>
</evidence>
<reference evidence="1" key="1">
    <citation type="submission" date="2018-05" db="EMBL/GenBank/DDBJ databases">
        <authorList>
            <person name="Lanie J.A."/>
            <person name="Ng W.-L."/>
            <person name="Kazmierczak K.M."/>
            <person name="Andrzejewski T.M."/>
            <person name="Davidsen T.M."/>
            <person name="Wayne K.J."/>
            <person name="Tettelin H."/>
            <person name="Glass J.I."/>
            <person name="Rusch D."/>
            <person name="Podicherti R."/>
            <person name="Tsui H.-C.T."/>
            <person name="Winkler M.E."/>
        </authorList>
    </citation>
    <scope>NUCLEOTIDE SEQUENCE</scope>
</reference>
<name>A0A382HP40_9ZZZZ</name>
<dbReference type="InterPro" id="IPR010869">
    <property type="entry name" value="DUF1501"/>
</dbReference>
<sequence length="204" mass="22305">MNDFPESRRTFLQQAACGFGYTALTALLHQQAKAAAPLAGHPLVPKPSHHHARAKRVIFLFMHGGPSQMETFDYKPRLNAEHGKPAPFLREENEEQPGIGRMWLFGSPWKFARHGASGIYVSELFPEIAKQIDDVCVLNGMHTDNLAHAPACLQLHTGTTNFVWPSMGAWAVYGLGTTNQNLPGYVTVSHVMGGDGGSPQQFGS</sequence>
<dbReference type="Pfam" id="PF07394">
    <property type="entry name" value="DUF1501"/>
    <property type="match status" value="1"/>
</dbReference>
<gene>
    <name evidence="1" type="ORF">METZ01_LOCUS241894</name>
</gene>
<dbReference type="InterPro" id="IPR006311">
    <property type="entry name" value="TAT_signal"/>
</dbReference>
<proteinExistence type="predicted"/>
<dbReference type="EMBL" id="UINC01062426">
    <property type="protein sequence ID" value="SVB89040.1"/>
    <property type="molecule type" value="Genomic_DNA"/>
</dbReference>
<dbReference type="PROSITE" id="PS51318">
    <property type="entry name" value="TAT"/>
    <property type="match status" value="1"/>
</dbReference>